<organism evidence="2 3">
    <name type="scientific">Willisornis vidua</name>
    <name type="common">Xingu scale-backed antbird</name>
    <dbReference type="NCBI Taxonomy" id="1566151"/>
    <lineage>
        <taxon>Eukaryota</taxon>
        <taxon>Metazoa</taxon>
        <taxon>Chordata</taxon>
        <taxon>Craniata</taxon>
        <taxon>Vertebrata</taxon>
        <taxon>Euteleostomi</taxon>
        <taxon>Archelosauria</taxon>
        <taxon>Archosauria</taxon>
        <taxon>Dinosauria</taxon>
        <taxon>Saurischia</taxon>
        <taxon>Theropoda</taxon>
        <taxon>Coelurosauria</taxon>
        <taxon>Aves</taxon>
        <taxon>Neognathae</taxon>
        <taxon>Neoaves</taxon>
        <taxon>Telluraves</taxon>
        <taxon>Australaves</taxon>
        <taxon>Passeriformes</taxon>
        <taxon>Thamnophilidae</taxon>
        <taxon>Willisornis</taxon>
    </lineage>
</organism>
<dbReference type="PANTHER" id="PTHR23349:SF97">
    <property type="entry name" value="BHLH DOMAIN-CONTAINING PROTEIN"/>
    <property type="match status" value="1"/>
</dbReference>
<comment type="caution">
    <text evidence="2">The sequence shown here is derived from an EMBL/GenBank/DDBJ whole genome shotgun (WGS) entry which is preliminary data.</text>
</comment>
<accession>A0ABQ9DZ30</accession>
<dbReference type="InterPro" id="IPR050283">
    <property type="entry name" value="E-box_TF_Regulators"/>
</dbReference>
<dbReference type="InterPro" id="IPR036638">
    <property type="entry name" value="HLH_DNA-bd_sf"/>
</dbReference>
<proteinExistence type="predicted"/>
<evidence type="ECO:0000259" key="1">
    <source>
        <dbReference type="PROSITE" id="PS50888"/>
    </source>
</evidence>
<dbReference type="SMART" id="SM00353">
    <property type="entry name" value="HLH"/>
    <property type="match status" value="1"/>
</dbReference>
<evidence type="ECO:0000313" key="2">
    <source>
        <dbReference type="EMBL" id="KAJ7428624.1"/>
    </source>
</evidence>
<reference evidence="2" key="1">
    <citation type="submission" date="2019-10" db="EMBL/GenBank/DDBJ databases">
        <authorList>
            <person name="Soares A.E.R."/>
            <person name="Aleixo A."/>
            <person name="Schneider P."/>
            <person name="Miyaki C.Y."/>
            <person name="Schneider M.P."/>
            <person name="Mello C."/>
            <person name="Vasconcelos A.T.R."/>
        </authorList>
    </citation>
    <scope>NUCLEOTIDE SEQUENCE</scope>
    <source>
        <tissue evidence="2">Muscle</tissue>
    </source>
</reference>
<keyword evidence="3" id="KW-1185">Reference proteome</keyword>
<evidence type="ECO:0000313" key="3">
    <source>
        <dbReference type="Proteomes" id="UP001145742"/>
    </source>
</evidence>
<dbReference type="Proteomes" id="UP001145742">
    <property type="component" value="Unassembled WGS sequence"/>
</dbReference>
<dbReference type="SUPFAM" id="SSF47459">
    <property type="entry name" value="HLH, helix-loop-helix DNA-binding domain"/>
    <property type="match status" value="1"/>
</dbReference>
<dbReference type="InterPro" id="IPR011598">
    <property type="entry name" value="bHLH_dom"/>
</dbReference>
<name>A0ABQ9DZ30_9PASS</name>
<sequence>MKNGILSGILNGMRSQEVFKSQVLLGLTKRDSLEDIPPPGHNQDSLELELHCVDQSKLQYFPRLTETGMEELYCGFQQGDPTAELLPWDQDNVLPWDQENLLPWDQDNVLPWDQENVLLWDQENILPWDREKFLPWHQENLLPWDKENLLPWDKENILPQDQENLLPWHQENILPWDQENVLPRDQENLLSWDKGNLLPDWACLEEPWCVGPVPEAGAWSSVTEGSPCPPQPPVPRRQRGAANLRERRRMLGINAAFERLRGHVPTFPYERRLAKIDTLRLAIAYIALLRDILHSGCHPSTYVEQCLGKGWQSQAPAAWNTSGE</sequence>
<dbReference type="Gene3D" id="4.10.280.10">
    <property type="entry name" value="Helix-loop-helix DNA-binding domain"/>
    <property type="match status" value="1"/>
</dbReference>
<protein>
    <recommendedName>
        <fullName evidence="1">BHLH domain-containing protein</fullName>
    </recommendedName>
</protein>
<feature type="domain" description="BHLH" evidence="1">
    <location>
        <begin position="237"/>
        <end position="289"/>
    </location>
</feature>
<dbReference type="PROSITE" id="PS50888">
    <property type="entry name" value="BHLH"/>
    <property type="match status" value="1"/>
</dbReference>
<dbReference type="EMBL" id="WHWB01025780">
    <property type="protein sequence ID" value="KAJ7428624.1"/>
    <property type="molecule type" value="Genomic_DNA"/>
</dbReference>
<gene>
    <name evidence="2" type="ORF">WISP_01158</name>
</gene>
<dbReference type="PANTHER" id="PTHR23349">
    <property type="entry name" value="BASIC HELIX-LOOP-HELIX TRANSCRIPTION FACTOR, TWIST"/>
    <property type="match status" value="1"/>
</dbReference>
<dbReference type="Pfam" id="PF00010">
    <property type="entry name" value="HLH"/>
    <property type="match status" value="1"/>
</dbReference>